<organism evidence="1 2">
    <name type="scientific">Musa troglodytarum</name>
    <name type="common">fe'i banana</name>
    <dbReference type="NCBI Taxonomy" id="320322"/>
    <lineage>
        <taxon>Eukaryota</taxon>
        <taxon>Viridiplantae</taxon>
        <taxon>Streptophyta</taxon>
        <taxon>Embryophyta</taxon>
        <taxon>Tracheophyta</taxon>
        <taxon>Spermatophyta</taxon>
        <taxon>Magnoliopsida</taxon>
        <taxon>Liliopsida</taxon>
        <taxon>Zingiberales</taxon>
        <taxon>Musaceae</taxon>
        <taxon>Musa</taxon>
    </lineage>
</organism>
<evidence type="ECO:0000313" key="1">
    <source>
        <dbReference type="EMBL" id="URE45283.1"/>
    </source>
</evidence>
<dbReference type="EMBL" id="CP097511">
    <property type="protein sequence ID" value="URE45283.1"/>
    <property type="molecule type" value="Genomic_DNA"/>
</dbReference>
<accession>A0A9E7I9Q7</accession>
<protein>
    <submittedName>
        <fullName evidence="1">Uncharacterized protein</fullName>
    </submittedName>
</protein>
<dbReference type="AlphaFoldDB" id="A0A9E7I9Q7"/>
<dbReference type="Proteomes" id="UP001055439">
    <property type="component" value="Chromosome 9"/>
</dbReference>
<evidence type="ECO:0000313" key="2">
    <source>
        <dbReference type="Proteomes" id="UP001055439"/>
    </source>
</evidence>
<gene>
    <name evidence="1" type="ORF">MUK42_33357</name>
</gene>
<keyword evidence="2" id="KW-1185">Reference proteome</keyword>
<proteinExistence type="predicted"/>
<sequence length="81" mass="9562">MEEDTPFSRERERCGPRERERVTWRGWSSPPKAPKEAIHGCWFRPVRNPHVHVRRHVGTAGAAISSSLRLQFVYRLKKIRN</sequence>
<name>A0A9E7I9Q7_9LILI</name>
<reference evidence="1" key="1">
    <citation type="submission" date="2022-05" db="EMBL/GenBank/DDBJ databases">
        <title>The Musa troglodytarum L. genome provides insights into the mechanism of non-climacteric behaviour and enrichment of carotenoids.</title>
        <authorList>
            <person name="Wang J."/>
        </authorList>
    </citation>
    <scope>NUCLEOTIDE SEQUENCE</scope>
    <source>
        <tissue evidence="1">Leaf</tissue>
    </source>
</reference>